<dbReference type="EMBL" id="JBALHR010000002">
    <property type="protein sequence ID" value="MEH7827651.1"/>
    <property type="molecule type" value="Genomic_DNA"/>
</dbReference>
<proteinExistence type="predicted"/>
<dbReference type="Proteomes" id="UP001431963">
    <property type="component" value="Unassembled WGS sequence"/>
</dbReference>
<keyword evidence="2" id="KW-1185">Reference proteome</keyword>
<sequence length="132" mass="15106">MTVEIPTIYITDDWTVDDIHTEDDCDDAHALLTALIVSIEARMDDLEIAGEALSIDYKRCKSALRWKKAAMQVVNTKRGKLNRLRQEQYHTDRKSRLCAYFAAMHPVEYERAIRHVEAGTDTLVTKPSRAAQ</sequence>
<evidence type="ECO:0000313" key="2">
    <source>
        <dbReference type="Proteomes" id="UP001431963"/>
    </source>
</evidence>
<comment type="caution">
    <text evidence="1">The sequence shown here is derived from an EMBL/GenBank/DDBJ whole genome shotgun (WGS) entry which is preliminary data.</text>
</comment>
<name>A0ABU8BSJ2_9RHOB</name>
<organism evidence="1 2">
    <name type="scientific">Gemmobacter denitrificans</name>
    <dbReference type="NCBI Taxonomy" id="3123040"/>
    <lineage>
        <taxon>Bacteria</taxon>
        <taxon>Pseudomonadati</taxon>
        <taxon>Pseudomonadota</taxon>
        <taxon>Alphaproteobacteria</taxon>
        <taxon>Rhodobacterales</taxon>
        <taxon>Paracoccaceae</taxon>
        <taxon>Gemmobacter</taxon>
    </lineage>
</organism>
<accession>A0ABU8BSJ2</accession>
<protein>
    <submittedName>
        <fullName evidence="1">Uncharacterized protein</fullName>
    </submittedName>
</protein>
<evidence type="ECO:0000313" key="1">
    <source>
        <dbReference type="EMBL" id="MEH7827651.1"/>
    </source>
</evidence>
<reference evidence="1" key="1">
    <citation type="submission" date="2024-02" db="EMBL/GenBank/DDBJ databases">
        <title>Genome sequences of strain Gemmobacter sp. JM10B15.</title>
        <authorList>
            <person name="Zhang M."/>
        </authorList>
    </citation>
    <scope>NUCLEOTIDE SEQUENCE</scope>
    <source>
        <strain evidence="1">JM10B15</strain>
    </source>
</reference>
<dbReference type="RefSeq" id="WP_335420836.1">
    <property type="nucleotide sequence ID" value="NZ_JBALHR010000002.1"/>
</dbReference>
<gene>
    <name evidence="1" type="ORF">V6590_05790</name>
</gene>